<evidence type="ECO:0000256" key="3">
    <source>
        <dbReference type="ARBA" id="ARBA00022980"/>
    </source>
</evidence>
<sequence length="114" mass="13038">MLDLIKAIEAEQIRTDLPEFNVGDTIKIDVKIKEGEKERIQAFEGTVIKKQNGGLRETFTVRRVAYGVGVERTFPINAPIIDKIKIVRKGKVRRAKLYYLRDRVGKAAKVKELK</sequence>
<dbReference type="PANTHER" id="PTHR15680:SF9">
    <property type="entry name" value="LARGE RIBOSOMAL SUBUNIT PROTEIN BL19M"/>
    <property type="match status" value="1"/>
</dbReference>
<comment type="function">
    <text evidence="1 6 7">This protein is located at the 30S-50S ribosomal subunit interface and may play a role in the structure and function of the aminoacyl-tRNA binding site.</text>
</comment>
<dbReference type="STRING" id="86416.Clopa_2485"/>
<dbReference type="InterPro" id="IPR008991">
    <property type="entry name" value="Translation_prot_SH3-like_sf"/>
</dbReference>
<dbReference type="EMBL" id="CP003261">
    <property type="protein sequence ID" value="AGK97348.1"/>
    <property type="molecule type" value="Genomic_DNA"/>
</dbReference>
<proteinExistence type="inferred from homology"/>
<keyword evidence="4 6" id="KW-0687">Ribonucleoprotein</keyword>
<accession>R4K438</accession>
<name>R4K438_CLOPA</name>
<evidence type="ECO:0000256" key="4">
    <source>
        <dbReference type="ARBA" id="ARBA00023274"/>
    </source>
</evidence>
<dbReference type="RefSeq" id="WP_015615649.1">
    <property type="nucleotide sequence ID" value="NC_021182.1"/>
</dbReference>
<dbReference type="OrthoDB" id="9803541at2"/>
<dbReference type="Gene3D" id="2.30.30.790">
    <property type="match status" value="1"/>
</dbReference>
<evidence type="ECO:0000256" key="2">
    <source>
        <dbReference type="ARBA" id="ARBA00005781"/>
    </source>
</evidence>
<dbReference type="Pfam" id="PF01245">
    <property type="entry name" value="Ribosomal_L19"/>
    <property type="match status" value="1"/>
</dbReference>
<dbReference type="PATRIC" id="fig|86416.3.peg.2467"/>
<dbReference type="PRINTS" id="PR00061">
    <property type="entry name" value="RIBOSOMALL19"/>
</dbReference>
<dbReference type="HOGENOM" id="CLU_103507_2_2_9"/>
<keyword evidence="9" id="KW-1185">Reference proteome</keyword>
<dbReference type="NCBIfam" id="TIGR01024">
    <property type="entry name" value="rplS_bact"/>
    <property type="match status" value="1"/>
</dbReference>
<dbReference type="FunFam" id="2.30.30.790:FF:000001">
    <property type="entry name" value="50S ribosomal protein L19"/>
    <property type="match status" value="1"/>
</dbReference>
<dbReference type="KEGG" id="cpas:Clopa_2485"/>
<dbReference type="eggNOG" id="COG0335">
    <property type="taxonomic scope" value="Bacteria"/>
</dbReference>
<dbReference type="GO" id="GO:0022625">
    <property type="term" value="C:cytosolic large ribosomal subunit"/>
    <property type="evidence" value="ECO:0007669"/>
    <property type="project" value="TreeGrafter"/>
</dbReference>
<dbReference type="PANTHER" id="PTHR15680">
    <property type="entry name" value="RIBOSOMAL PROTEIN L19"/>
    <property type="match status" value="1"/>
</dbReference>
<dbReference type="HAMAP" id="MF_00402">
    <property type="entry name" value="Ribosomal_bL19"/>
    <property type="match status" value="1"/>
</dbReference>
<keyword evidence="3 6" id="KW-0689">Ribosomal protein</keyword>
<dbReference type="GO" id="GO:0006412">
    <property type="term" value="P:translation"/>
    <property type="evidence" value="ECO:0007669"/>
    <property type="project" value="UniProtKB-UniRule"/>
</dbReference>
<dbReference type="AlphaFoldDB" id="R4K438"/>
<dbReference type="InterPro" id="IPR018257">
    <property type="entry name" value="Ribosomal_bL19_CS"/>
</dbReference>
<dbReference type="InterPro" id="IPR001857">
    <property type="entry name" value="Ribosomal_bL19"/>
</dbReference>
<evidence type="ECO:0000256" key="1">
    <source>
        <dbReference type="ARBA" id="ARBA00002349"/>
    </source>
</evidence>
<evidence type="ECO:0000256" key="6">
    <source>
        <dbReference type="HAMAP-Rule" id="MF_00402"/>
    </source>
</evidence>
<organism evidence="8 9">
    <name type="scientific">Clostridium pasteurianum BC1</name>
    <dbReference type="NCBI Taxonomy" id="86416"/>
    <lineage>
        <taxon>Bacteria</taxon>
        <taxon>Bacillati</taxon>
        <taxon>Bacillota</taxon>
        <taxon>Clostridia</taxon>
        <taxon>Eubacteriales</taxon>
        <taxon>Clostridiaceae</taxon>
        <taxon>Clostridium</taxon>
    </lineage>
</organism>
<dbReference type="PROSITE" id="PS01015">
    <property type="entry name" value="RIBOSOMAL_L19"/>
    <property type="match status" value="1"/>
</dbReference>
<dbReference type="GO" id="GO:0003735">
    <property type="term" value="F:structural constituent of ribosome"/>
    <property type="evidence" value="ECO:0007669"/>
    <property type="project" value="InterPro"/>
</dbReference>
<dbReference type="InterPro" id="IPR038657">
    <property type="entry name" value="Ribosomal_bL19_sf"/>
</dbReference>
<protein>
    <recommendedName>
        <fullName evidence="5 6">Large ribosomal subunit protein bL19</fullName>
    </recommendedName>
</protein>
<dbReference type="PIRSF" id="PIRSF002191">
    <property type="entry name" value="Ribosomal_L19"/>
    <property type="match status" value="1"/>
</dbReference>
<comment type="similarity">
    <text evidence="2 6 7">Belongs to the bacterial ribosomal protein bL19 family.</text>
</comment>
<evidence type="ECO:0000313" key="9">
    <source>
        <dbReference type="Proteomes" id="UP000013523"/>
    </source>
</evidence>
<dbReference type="Proteomes" id="UP000013523">
    <property type="component" value="Chromosome"/>
</dbReference>
<gene>
    <name evidence="6" type="primary">rplS</name>
    <name evidence="8" type="ORF">Clopa_2485</name>
</gene>
<evidence type="ECO:0000256" key="7">
    <source>
        <dbReference type="RuleBase" id="RU000559"/>
    </source>
</evidence>
<reference evidence="8 9" key="1">
    <citation type="submission" date="2012-01" db="EMBL/GenBank/DDBJ databases">
        <title>Complete sequence of chromosome of Clostridium pasteurianum BC1.</title>
        <authorList>
            <consortium name="US DOE Joint Genome Institute"/>
            <person name="Lucas S."/>
            <person name="Han J."/>
            <person name="Lapidus A."/>
            <person name="Cheng J.-F."/>
            <person name="Goodwin L."/>
            <person name="Pitluck S."/>
            <person name="Peters L."/>
            <person name="Mikhailova N."/>
            <person name="Teshima H."/>
            <person name="Detter J.C."/>
            <person name="Han C."/>
            <person name="Tapia R."/>
            <person name="Land M."/>
            <person name="Hauser L."/>
            <person name="Kyrpides N."/>
            <person name="Ivanova N."/>
            <person name="Pagani I."/>
            <person name="Dunn J."/>
            <person name="Taghavi S."/>
            <person name="Francis A."/>
            <person name="van der Lelie D."/>
            <person name="Woyke T."/>
        </authorList>
    </citation>
    <scope>NUCLEOTIDE SEQUENCE [LARGE SCALE GENOMIC DNA]</scope>
    <source>
        <strain evidence="8 9">BC1</strain>
    </source>
</reference>
<evidence type="ECO:0000256" key="5">
    <source>
        <dbReference type="ARBA" id="ARBA00035171"/>
    </source>
</evidence>
<dbReference type="SUPFAM" id="SSF50104">
    <property type="entry name" value="Translation proteins SH3-like domain"/>
    <property type="match status" value="1"/>
</dbReference>
<evidence type="ECO:0000313" key="8">
    <source>
        <dbReference type="EMBL" id="AGK97348.1"/>
    </source>
</evidence>